<dbReference type="EMBL" id="JBBHLL010000170">
    <property type="protein sequence ID" value="KAK7811540.1"/>
    <property type="molecule type" value="Genomic_DNA"/>
</dbReference>
<evidence type="ECO:0000313" key="2">
    <source>
        <dbReference type="Proteomes" id="UP001488838"/>
    </source>
</evidence>
<reference evidence="1 2" key="1">
    <citation type="journal article" date="2023" name="bioRxiv">
        <title>Conserved and derived expression patterns and positive selection on dental genes reveal complex evolutionary context of ever-growing rodent molars.</title>
        <authorList>
            <person name="Calamari Z.T."/>
            <person name="Song A."/>
            <person name="Cohen E."/>
            <person name="Akter M."/>
            <person name="Roy R.D."/>
            <person name="Hallikas O."/>
            <person name="Christensen M.M."/>
            <person name="Li P."/>
            <person name="Marangoni P."/>
            <person name="Jernvall J."/>
            <person name="Klein O.D."/>
        </authorList>
    </citation>
    <scope>NUCLEOTIDE SEQUENCE [LARGE SCALE GENOMIC DNA]</scope>
    <source>
        <strain evidence="1">V071</strain>
    </source>
</reference>
<sequence length="561" mass="63902">MKMVQIHDVHQPAWSLEHGTDSFGQIALLATIPRNEVEDLLSDSRETPRTLLPIQIFSFILLIVAFSNQQPECDLTGVVDTKGTRCQMAVFHSGALPSTKFNLGFLYNCPLRHYGCCLSPRRSSCQQETARDTAVMTSVLPHSLCNFVMQLDHLRLKRPIEQLQHCQCKIPRCSAARDGSGIVEGHASTFIASLCREEGSVVSYYCVEIDSNRELLADCGYSLRSVKTSSQSTQLSLLPAEVAPNFDGPAPEGQNDFLDVKEEIARKYLFHILAELQEHHKLSRKDCLIIDQRKHHLRDRHCSLVSELTHHFSRKALTRLAKATTRRNELLNQELLSDSLMQTFRNVFDQCSKLVVDIPLVESCVAKCAVCDIILELGNIPYYPTTGERQQFLSSYFVFSSRLQDWEWLAELFQQMKYHVQKTTPGKDHMVEILEGKESRFCFPLLKLKEELLKQIKWNPSTQAIGNDVLCCPAHETLLSVQYLLCNRCTVRLRLAFCLERMAFNKSKTETQSPPPPPLYQIKQWKLFPQPLIVDMMFIQPNSCSQNNFHKDSHDGGSQAL</sequence>
<dbReference type="AlphaFoldDB" id="A0AAW0IBG5"/>
<comment type="caution">
    <text evidence="1">The sequence shown here is derived from an EMBL/GenBank/DDBJ whole genome shotgun (WGS) entry which is preliminary data.</text>
</comment>
<protein>
    <submittedName>
        <fullName evidence="1">Uncharacterized protein</fullName>
    </submittedName>
</protein>
<dbReference type="SUPFAM" id="SSF48371">
    <property type="entry name" value="ARM repeat"/>
    <property type="match status" value="1"/>
</dbReference>
<dbReference type="Proteomes" id="UP001488838">
    <property type="component" value="Unassembled WGS sequence"/>
</dbReference>
<dbReference type="Gene3D" id="1.25.40.180">
    <property type="match status" value="1"/>
</dbReference>
<keyword evidence="2" id="KW-1185">Reference proteome</keyword>
<proteinExistence type="predicted"/>
<name>A0AAW0IBG5_MYOGA</name>
<organism evidence="1 2">
    <name type="scientific">Myodes glareolus</name>
    <name type="common">Bank vole</name>
    <name type="synonym">Clethrionomys glareolus</name>
    <dbReference type="NCBI Taxonomy" id="447135"/>
    <lineage>
        <taxon>Eukaryota</taxon>
        <taxon>Metazoa</taxon>
        <taxon>Chordata</taxon>
        <taxon>Craniata</taxon>
        <taxon>Vertebrata</taxon>
        <taxon>Euteleostomi</taxon>
        <taxon>Mammalia</taxon>
        <taxon>Eutheria</taxon>
        <taxon>Euarchontoglires</taxon>
        <taxon>Glires</taxon>
        <taxon>Rodentia</taxon>
        <taxon>Myomorpha</taxon>
        <taxon>Muroidea</taxon>
        <taxon>Cricetidae</taxon>
        <taxon>Arvicolinae</taxon>
        <taxon>Myodes</taxon>
    </lineage>
</organism>
<gene>
    <name evidence="1" type="ORF">U0070_011119</name>
</gene>
<dbReference type="InterPro" id="IPR016024">
    <property type="entry name" value="ARM-type_fold"/>
</dbReference>
<evidence type="ECO:0000313" key="1">
    <source>
        <dbReference type="EMBL" id="KAK7811540.1"/>
    </source>
</evidence>
<accession>A0AAW0IBG5</accession>